<dbReference type="SUPFAM" id="SSF56784">
    <property type="entry name" value="HAD-like"/>
    <property type="match status" value="1"/>
</dbReference>
<dbReference type="GO" id="GO:0005829">
    <property type="term" value="C:cytosol"/>
    <property type="evidence" value="ECO:0007669"/>
    <property type="project" value="TreeGrafter"/>
</dbReference>
<dbReference type="AlphaFoldDB" id="A0A7W4YBH0"/>
<name>A0A7W4YBH0_9CELL</name>
<sequence>MYGTTLFDIDGTLCDPGSGITDAVRHALARLGIAEDDEAALRRFVGPPLEHSFRDYYALPPDQVERAVAHYREHYRDAGLSLYRPYPGAAELLAGLTASGVRVGVVTAKIQTFAEQALRSTGLLDLVGTVHGRAPDEVVTKQVTLRAALRDLAAPPATVVMVGDREHDVHAARDNGVDSIGVLHGFGTADELTAAGATHLARDLGDVLGLVLRTPQ</sequence>
<dbReference type="RefSeq" id="WP_183296484.1">
    <property type="nucleotide sequence ID" value="NZ_JACHVX010000003.1"/>
</dbReference>
<dbReference type="Gene3D" id="3.40.50.1000">
    <property type="entry name" value="HAD superfamily/HAD-like"/>
    <property type="match status" value="1"/>
</dbReference>
<evidence type="ECO:0000313" key="2">
    <source>
        <dbReference type="Proteomes" id="UP000518206"/>
    </source>
</evidence>
<dbReference type="PANTHER" id="PTHR43434:SF20">
    <property type="entry name" value="5'-NUCLEOTIDASE"/>
    <property type="match status" value="1"/>
</dbReference>
<dbReference type="InterPro" id="IPR023214">
    <property type="entry name" value="HAD_sf"/>
</dbReference>
<dbReference type="InterPro" id="IPR036412">
    <property type="entry name" value="HAD-like_sf"/>
</dbReference>
<accession>A0A7W4YBH0</accession>
<reference evidence="1 2" key="1">
    <citation type="submission" date="2020-08" db="EMBL/GenBank/DDBJ databases">
        <title>The Agave Microbiome: Exploring the role of microbial communities in plant adaptations to desert environments.</title>
        <authorList>
            <person name="Partida-Martinez L.P."/>
        </authorList>
    </citation>
    <scope>NUCLEOTIDE SEQUENCE [LARGE SCALE GENOMIC DNA]</scope>
    <source>
        <strain evidence="1 2">RAS26</strain>
    </source>
</reference>
<dbReference type="GO" id="GO:0008967">
    <property type="term" value="F:phosphoglycolate phosphatase activity"/>
    <property type="evidence" value="ECO:0007669"/>
    <property type="project" value="UniProtKB-EC"/>
</dbReference>
<dbReference type="InterPro" id="IPR023198">
    <property type="entry name" value="PGP-like_dom2"/>
</dbReference>
<comment type="caution">
    <text evidence="1">The sequence shown here is derived from an EMBL/GenBank/DDBJ whole genome shotgun (WGS) entry which is preliminary data.</text>
</comment>
<dbReference type="GO" id="GO:0004713">
    <property type="term" value="F:protein tyrosine kinase activity"/>
    <property type="evidence" value="ECO:0007669"/>
    <property type="project" value="TreeGrafter"/>
</dbReference>
<keyword evidence="1" id="KW-0378">Hydrolase</keyword>
<dbReference type="SFLD" id="SFLDS00003">
    <property type="entry name" value="Haloacid_Dehalogenase"/>
    <property type="match status" value="1"/>
</dbReference>
<dbReference type="Proteomes" id="UP000518206">
    <property type="component" value="Unassembled WGS sequence"/>
</dbReference>
<organism evidence="1 2">
    <name type="scientific">Cellulomonas cellasea</name>
    <dbReference type="NCBI Taxonomy" id="43670"/>
    <lineage>
        <taxon>Bacteria</taxon>
        <taxon>Bacillati</taxon>
        <taxon>Actinomycetota</taxon>
        <taxon>Actinomycetes</taxon>
        <taxon>Micrococcales</taxon>
        <taxon>Cellulomonadaceae</taxon>
        <taxon>Cellulomonas</taxon>
    </lineage>
</organism>
<dbReference type="EMBL" id="JACHVX010000003">
    <property type="protein sequence ID" value="MBB2923678.1"/>
    <property type="molecule type" value="Genomic_DNA"/>
</dbReference>
<dbReference type="Pfam" id="PF13419">
    <property type="entry name" value="HAD_2"/>
    <property type="match status" value="1"/>
</dbReference>
<dbReference type="PANTHER" id="PTHR43434">
    <property type="entry name" value="PHOSPHOGLYCOLATE PHOSPHATASE"/>
    <property type="match status" value="1"/>
</dbReference>
<dbReference type="SFLD" id="SFLDG01129">
    <property type="entry name" value="C1.5:_HAD__Beta-PGM__Phosphata"/>
    <property type="match status" value="1"/>
</dbReference>
<reference evidence="1 2" key="2">
    <citation type="submission" date="2020-08" db="EMBL/GenBank/DDBJ databases">
        <authorList>
            <person name="Partida-Martinez L."/>
            <person name="Huntemann M."/>
            <person name="Clum A."/>
            <person name="Wang J."/>
            <person name="Palaniappan K."/>
            <person name="Ritter S."/>
            <person name="Chen I.-M."/>
            <person name="Stamatis D."/>
            <person name="Reddy T."/>
            <person name="O'Malley R."/>
            <person name="Daum C."/>
            <person name="Shapiro N."/>
            <person name="Ivanova N."/>
            <person name="Kyrpides N."/>
            <person name="Woyke T."/>
        </authorList>
    </citation>
    <scope>NUCLEOTIDE SEQUENCE [LARGE SCALE GENOMIC DNA]</scope>
    <source>
        <strain evidence="1 2">RAS26</strain>
    </source>
</reference>
<dbReference type="EC" id="3.1.3.18" evidence="1"/>
<dbReference type="InterPro" id="IPR041492">
    <property type="entry name" value="HAD_2"/>
</dbReference>
<protein>
    <submittedName>
        <fullName evidence="1">Phosphoglycolate phosphatase</fullName>
        <ecNumber evidence="1">3.1.3.18</ecNumber>
    </submittedName>
</protein>
<dbReference type="InterPro" id="IPR050155">
    <property type="entry name" value="HAD-like_hydrolase_sf"/>
</dbReference>
<proteinExistence type="predicted"/>
<dbReference type="Gene3D" id="1.10.150.240">
    <property type="entry name" value="Putative phosphatase, domain 2"/>
    <property type="match status" value="1"/>
</dbReference>
<gene>
    <name evidence="1" type="ORF">FHR80_002603</name>
</gene>
<evidence type="ECO:0000313" key="1">
    <source>
        <dbReference type="EMBL" id="MBB2923678.1"/>
    </source>
</evidence>